<evidence type="ECO:0000256" key="2">
    <source>
        <dbReference type="ARBA" id="ARBA00023125"/>
    </source>
</evidence>
<dbReference type="InterPro" id="IPR011006">
    <property type="entry name" value="CheY-like_superfamily"/>
</dbReference>
<proteinExistence type="predicted"/>
<evidence type="ECO:0000313" key="8">
    <source>
        <dbReference type="Proteomes" id="UP000609346"/>
    </source>
</evidence>
<dbReference type="PROSITE" id="PS01124">
    <property type="entry name" value="HTH_ARAC_FAMILY_2"/>
    <property type="match status" value="1"/>
</dbReference>
<evidence type="ECO:0000256" key="1">
    <source>
        <dbReference type="ARBA" id="ARBA00023015"/>
    </source>
</evidence>
<organism evidence="7 8">
    <name type="scientific">Paenibacillus terricola</name>
    <dbReference type="NCBI Taxonomy" id="2763503"/>
    <lineage>
        <taxon>Bacteria</taxon>
        <taxon>Bacillati</taxon>
        <taxon>Bacillota</taxon>
        <taxon>Bacilli</taxon>
        <taxon>Bacillales</taxon>
        <taxon>Paenibacillaceae</taxon>
        <taxon>Paenibacillus</taxon>
    </lineage>
</organism>
<name>A0ABR8MVX0_9BACL</name>
<keyword evidence="4" id="KW-0597">Phosphoprotein</keyword>
<dbReference type="Gene3D" id="1.10.10.60">
    <property type="entry name" value="Homeodomain-like"/>
    <property type="match status" value="2"/>
</dbReference>
<dbReference type="CDD" id="cd17536">
    <property type="entry name" value="REC_YesN-like"/>
    <property type="match status" value="1"/>
</dbReference>
<evidence type="ECO:0000313" key="7">
    <source>
        <dbReference type="EMBL" id="MBD3919411.1"/>
    </source>
</evidence>
<keyword evidence="1" id="KW-0805">Transcription regulation</keyword>
<keyword evidence="2" id="KW-0238">DNA-binding</keyword>
<keyword evidence="3" id="KW-0804">Transcription</keyword>
<dbReference type="InterPro" id="IPR020449">
    <property type="entry name" value="Tscrpt_reg_AraC-type_HTH"/>
</dbReference>
<dbReference type="Pfam" id="PF00072">
    <property type="entry name" value="Response_reg"/>
    <property type="match status" value="1"/>
</dbReference>
<dbReference type="Proteomes" id="UP000609346">
    <property type="component" value="Unassembled WGS sequence"/>
</dbReference>
<dbReference type="InterPro" id="IPR009057">
    <property type="entry name" value="Homeodomain-like_sf"/>
</dbReference>
<feature type="domain" description="Response regulatory" evidence="6">
    <location>
        <begin position="3"/>
        <end position="120"/>
    </location>
</feature>
<sequence>MCRILIVDDQYFALIGLRQGVDWSALGVTDVRLAENVEQALECLQHHAVDLLISDIELPGRNGLDLLAWVEKHSPNTLTIMLTCHADFEYAQQALHHGAFQYLLKPVDYEQLKQVSCDALAEARTRKEQMKFEAIMQDYRGKWERQLPILIERFWQDILSQRTSLHNDSLHKSAETYGMDLHPSDRYILVLLGVDQWQQDFSARDEAIMEYALRNLAGELILHGLEGVVLQDHAGLNLLIVYERNNNATVVNTLERNCQRFLNECERLLRCSVSIYISPLVMLQALIDAYVYVTESEHHNINRSRQVFTPDRSPFEKLSEQMQVAAPIQLFTEWATVLELGEFEELERRVNQWFSSIKKDAWTKESHRQFIHGILFIIHSLLSKKGLSLNDSSKLKSLIEKDNYPRHSYALQTWTRECFYTIVQLLLASNCVSSSVVTKIRIYIRLRINQDITREELASHVYLNPAYLSRMFKKETGLSLSDAIIQERIQEAKRLLEETEYKITDIAEQVGYTSLGSFSNLFKRMVGVTPQQYRARKKPTC</sequence>
<dbReference type="InterPro" id="IPR001789">
    <property type="entry name" value="Sig_transdc_resp-reg_receiver"/>
</dbReference>
<evidence type="ECO:0000256" key="3">
    <source>
        <dbReference type="ARBA" id="ARBA00023163"/>
    </source>
</evidence>
<feature type="modified residue" description="4-aspartylphosphate" evidence="4">
    <location>
        <position position="55"/>
    </location>
</feature>
<dbReference type="SMART" id="SM00448">
    <property type="entry name" value="REC"/>
    <property type="match status" value="1"/>
</dbReference>
<dbReference type="PROSITE" id="PS00041">
    <property type="entry name" value="HTH_ARAC_FAMILY_1"/>
    <property type="match status" value="1"/>
</dbReference>
<keyword evidence="8" id="KW-1185">Reference proteome</keyword>
<accession>A0ABR8MVX0</accession>
<dbReference type="RefSeq" id="WP_191203657.1">
    <property type="nucleotide sequence ID" value="NZ_JACXZA010000002.1"/>
</dbReference>
<dbReference type="SMART" id="SM00342">
    <property type="entry name" value="HTH_ARAC"/>
    <property type="match status" value="1"/>
</dbReference>
<dbReference type="InterPro" id="IPR018060">
    <property type="entry name" value="HTH_AraC"/>
</dbReference>
<evidence type="ECO:0000256" key="4">
    <source>
        <dbReference type="PROSITE-ProRule" id="PRU00169"/>
    </source>
</evidence>
<feature type="domain" description="HTH araC/xylS-type" evidence="5">
    <location>
        <begin position="438"/>
        <end position="536"/>
    </location>
</feature>
<dbReference type="PANTHER" id="PTHR43280">
    <property type="entry name" value="ARAC-FAMILY TRANSCRIPTIONAL REGULATOR"/>
    <property type="match status" value="1"/>
</dbReference>
<dbReference type="Gene3D" id="3.40.50.2300">
    <property type="match status" value="1"/>
</dbReference>
<evidence type="ECO:0000259" key="5">
    <source>
        <dbReference type="PROSITE" id="PS01124"/>
    </source>
</evidence>
<dbReference type="PRINTS" id="PR00032">
    <property type="entry name" value="HTHARAC"/>
</dbReference>
<dbReference type="EMBL" id="JACXZA010000002">
    <property type="protein sequence ID" value="MBD3919411.1"/>
    <property type="molecule type" value="Genomic_DNA"/>
</dbReference>
<dbReference type="PANTHER" id="PTHR43280:SF2">
    <property type="entry name" value="HTH-TYPE TRANSCRIPTIONAL REGULATOR EXSA"/>
    <property type="match status" value="1"/>
</dbReference>
<dbReference type="SUPFAM" id="SSF46689">
    <property type="entry name" value="Homeodomain-like"/>
    <property type="match status" value="2"/>
</dbReference>
<protein>
    <submittedName>
        <fullName evidence="7">Response regulator</fullName>
    </submittedName>
</protein>
<dbReference type="InterPro" id="IPR018062">
    <property type="entry name" value="HTH_AraC-typ_CS"/>
</dbReference>
<reference evidence="7 8" key="1">
    <citation type="submission" date="2020-09" db="EMBL/GenBank/DDBJ databases">
        <title>Paenibacillus sp. strain PR3 16S rRNA gene Genome sequencing and assembly.</title>
        <authorList>
            <person name="Kim J."/>
        </authorList>
    </citation>
    <scope>NUCLEOTIDE SEQUENCE [LARGE SCALE GENOMIC DNA]</scope>
    <source>
        <strain evidence="7 8">PR3</strain>
    </source>
</reference>
<comment type="caution">
    <text evidence="7">The sequence shown here is derived from an EMBL/GenBank/DDBJ whole genome shotgun (WGS) entry which is preliminary data.</text>
</comment>
<evidence type="ECO:0000259" key="6">
    <source>
        <dbReference type="PROSITE" id="PS50110"/>
    </source>
</evidence>
<dbReference type="Pfam" id="PF12833">
    <property type="entry name" value="HTH_18"/>
    <property type="match status" value="1"/>
</dbReference>
<gene>
    <name evidence="7" type="ORF">H8B09_11665</name>
</gene>
<dbReference type="SUPFAM" id="SSF52172">
    <property type="entry name" value="CheY-like"/>
    <property type="match status" value="1"/>
</dbReference>
<dbReference type="PROSITE" id="PS50110">
    <property type="entry name" value="RESPONSE_REGULATORY"/>
    <property type="match status" value="1"/>
</dbReference>